<dbReference type="AlphaFoldDB" id="A0A916REY7"/>
<dbReference type="EMBL" id="BMJB01000001">
    <property type="protein sequence ID" value="GGA53673.1"/>
    <property type="molecule type" value="Genomic_DNA"/>
</dbReference>
<proteinExistence type="predicted"/>
<organism evidence="1 2">
    <name type="scientific">Edaphobacter acidisoli</name>
    <dbReference type="NCBI Taxonomy" id="2040573"/>
    <lineage>
        <taxon>Bacteria</taxon>
        <taxon>Pseudomonadati</taxon>
        <taxon>Acidobacteriota</taxon>
        <taxon>Terriglobia</taxon>
        <taxon>Terriglobales</taxon>
        <taxon>Acidobacteriaceae</taxon>
        <taxon>Edaphobacter</taxon>
    </lineage>
</organism>
<name>A0A916REY7_9BACT</name>
<reference evidence="1" key="2">
    <citation type="submission" date="2020-09" db="EMBL/GenBank/DDBJ databases">
        <authorList>
            <person name="Sun Q."/>
            <person name="Zhou Y."/>
        </authorList>
    </citation>
    <scope>NUCLEOTIDE SEQUENCE</scope>
    <source>
        <strain evidence="1">CGMCC 1.15447</strain>
    </source>
</reference>
<gene>
    <name evidence="1" type="ORF">GCM10011507_01010</name>
</gene>
<sequence>MCDGQLILKPLEFIRSFGNLKALFEAIGREQARYVETFDSQNICRQC</sequence>
<protein>
    <submittedName>
        <fullName evidence="1">Uncharacterized protein</fullName>
    </submittedName>
</protein>
<keyword evidence="2" id="KW-1185">Reference proteome</keyword>
<reference evidence="1" key="1">
    <citation type="journal article" date="2014" name="Int. J. Syst. Evol. Microbiol.">
        <title>Complete genome sequence of Corynebacterium casei LMG S-19264T (=DSM 44701T), isolated from a smear-ripened cheese.</title>
        <authorList>
            <consortium name="US DOE Joint Genome Institute (JGI-PGF)"/>
            <person name="Walter F."/>
            <person name="Albersmeier A."/>
            <person name="Kalinowski J."/>
            <person name="Ruckert C."/>
        </authorList>
    </citation>
    <scope>NUCLEOTIDE SEQUENCE</scope>
    <source>
        <strain evidence="1">CGMCC 1.15447</strain>
    </source>
</reference>
<comment type="caution">
    <text evidence="1">The sequence shown here is derived from an EMBL/GenBank/DDBJ whole genome shotgun (WGS) entry which is preliminary data.</text>
</comment>
<evidence type="ECO:0000313" key="2">
    <source>
        <dbReference type="Proteomes" id="UP000648801"/>
    </source>
</evidence>
<accession>A0A916REY7</accession>
<evidence type="ECO:0000313" key="1">
    <source>
        <dbReference type="EMBL" id="GGA53673.1"/>
    </source>
</evidence>
<dbReference type="Proteomes" id="UP000648801">
    <property type="component" value="Unassembled WGS sequence"/>
</dbReference>